<keyword evidence="1" id="KW-0805">Transcription regulation</keyword>
<reference evidence="9" key="2">
    <citation type="submission" date="2020-07" db="EMBL/GenBank/DDBJ databases">
        <title>Flavobacterium sp. xlx-214.</title>
        <authorList>
            <person name="Yang C."/>
        </authorList>
    </citation>
    <scope>NUCLEOTIDE SEQUENCE [LARGE SCALE GENOMIC DNA]</scope>
    <source>
        <strain evidence="9">CX-624</strain>
    </source>
</reference>
<dbReference type="GO" id="GO:0005829">
    <property type="term" value="C:cytosol"/>
    <property type="evidence" value="ECO:0007669"/>
    <property type="project" value="TreeGrafter"/>
</dbReference>
<organism evidence="7 8">
    <name type="scientific">Marnyiella aurantia</name>
    <dbReference type="NCBI Taxonomy" id="2758037"/>
    <lineage>
        <taxon>Bacteria</taxon>
        <taxon>Pseudomonadati</taxon>
        <taxon>Bacteroidota</taxon>
        <taxon>Flavobacteriia</taxon>
        <taxon>Flavobacteriales</taxon>
        <taxon>Weeksellaceae</taxon>
        <taxon>Marnyiella</taxon>
    </lineage>
</organism>
<dbReference type="PROSITE" id="PS51063">
    <property type="entry name" value="HTH_CRP_2"/>
    <property type="match status" value="1"/>
</dbReference>
<dbReference type="Proteomes" id="UP000515349">
    <property type="component" value="Chromosome"/>
</dbReference>
<dbReference type="SMART" id="SM00100">
    <property type="entry name" value="cNMP"/>
    <property type="match status" value="1"/>
</dbReference>
<feature type="domain" description="Cyclic nucleotide-binding" evidence="4">
    <location>
        <begin position="17"/>
        <end position="117"/>
    </location>
</feature>
<dbReference type="AlphaFoldDB" id="A0A7D7LP65"/>
<dbReference type="Gene3D" id="2.60.120.10">
    <property type="entry name" value="Jelly Rolls"/>
    <property type="match status" value="1"/>
</dbReference>
<dbReference type="InterPro" id="IPR036390">
    <property type="entry name" value="WH_DNA-bd_sf"/>
</dbReference>
<dbReference type="InterPro" id="IPR018490">
    <property type="entry name" value="cNMP-bd_dom_sf"/>
</dbReference>
<evidence type="ECO:0000313" key="7">
    <source>
        <dbReference type="EMBL" id="QMS98160.1"/>
    </source>
</evidence>
<dbReference type="Pfam" id="PF00027">
    <property type="entry name" value="cNMP_binding"/>
    <property type="match status" value="1"/>
</dbReference>
<dbReference type="KEGG" id="cbau:H1R16_10725"/>
<gene>
    <name evidence="7" type="ORF">H1R16_10725</name>
    <name evidence="6" type="ORF">H2507_04740</name>
</gene>
<keyword evidence="2" id="KW-0238">DNA-binding</keyword>
<dbReference type="Proteomes" id="UP000539710">
    <property type="component" value="Unassembled WGS sequence"/>
</dbReference>
<dbReference type="RefSeq" id="WP_181886554.1">
    <property type="nucleotide sequence ID" value="NZ_CP059472.1"/>
</dbReference>
<reference evidence="6" key="3">
    <citation type="submission" date="2020-07" db="EMBL/GenBank/DDBJ databases">
        <authorList>
            <person name="Yang C."/>
        </authorList>
    </citation>
    <scope>NUCLEOTIDE SEQUENCE</scope>
    <source>
        <strain evidence="6">Cx-624</strain>
    </source>
</reference>
<evidence type="ECO:0000256" key="3">
    <source>
        <dbReference type="ARBA" id="ARBA00023163"/>
    </source>
</evidence>
<dbReference type="GO" id="GO:0003700">
    <property type="term" value="F:DNA-binding transcription factor activity"/>
    <property type="evidence" value="ECO:0007669"/>
    <property type="project" value="TreeGrafter"/>
</dbReference>
<proteinExistence type="predicted"/>
<dbReference type="SUPFAM" id="SSF51206">
    <property type="entry name" value="cAMP-binding domain-like"/>
    <property type="match status" value="1"/>
</dbReference>
<evidence type="ECO:0000259" key="5">
    <source>
        <dbReference type="PROSITE" id="PS51063"/>
    </source>
</evidence>
<dbReference type="CDD" id="cd00038">
    <property type="entry name" value="CAP_ED"/>
    <property type="match status" value="1"/>
</dbReference>
<keyword evidence="3" id="KW-0804">Transcription</keyword>
<dbReference type="EMBL" id="JACEUX010000001">
    <property type="protein sequence ID" value="MBA5246474.1"/>
    <property type="molecule type" value="Genomic_DNA"/>
</dbReference>
<dbReference type="EMBL" id="CP059472">
    <property type="protein sequence ID" value="QMS98160.1"/>
    <property type="molecule type" value="Genomic_DNA"/>
</dbReference>
<name>A0A7D7LP65_9FLAO</name>
<dbReference type="InterPro" id="IPR012318">
    <property type="entry name" value="HTH_CRP"/>
</dbReference>
<dbReference type="PANTHER" id="PTHR24567:SF26">
    <property type="entry name" value="REGULATORY PROTEIN YEIL"/>
    <property type="match status" value="1"/>
</dbReference>
<dbReference type="PROSITE" id="PS50042">
    <property type="entry name" value="CNMP_BINDING_3"/>
    <property type="match status" value="1"/>
</dbReference>
<dbReference type="GO" id="GO:0003677">
    <property type="term" value="F:DNA binding"/>
    <property type="evidence" value="ECO:0007669"/>
    <property type="project" value="UniProtKB-KW"/>
</dbReference>
<sequence length="198" mass="23395">MFTKEILQKNKIPKHTYKKKDVLFRENERASSLYYLLEGEVKIYNTDCEGKEFLITKVTDHQFMGEPPFLLNERYPATANIASDTALIYIFSQELFRKFLDDNPEFHFEFLKEIAQKAYDKTIKLKSIVHQNPCERITAFLKTHKKSSGIEEHEKTIIDVTRKELANSTGLAIETVIRTVKRMEREQKIELINHKIYF</sequence>
<accession>A0A7D7LP65</accession>
<evidence type="ECO:0000313" key="6">
    <source>
        <dbReference type="EMBL" id="MBA5246474.1"/>
    </source>
</evidence>
<reference evidence="7 8" key="1">
    <citation type="submission" date="2020-07" db="EMBL/GenBank/DDBJ databases">
        <title>Chryseobacterium sp.cx-624.</title>
        <authorList>
            <person name="Yang C."/>
        </authorList>
    </citation>
    <scope>NUCLEOTIDE SEQUENCE [LARGE SCALE GENOMIC DNA]</scope>
    <source>
        <strain evidence="8">cx-624</strain>
        <strain evidence="7">Cx-624</strain>
    </source>
</reference>
<dbReference type="PRINTS" id="PR00034">
    <property type="entry name" value="HTHCRP"/>
</dbReference>
<keyword evidence="9" id="KW-1185">Reference proteome</keyword>
<evidence type="ECO:0000259" key="4">
    <source>
        <dbReference type="PROSITE" id="PS50042"/>
    </source>
</evidence>
<evidence type="ECO:0000256" key="2">
    <source>
        <dbReference type="ARBA" id="ARBA00023125"/>
    </source>
</evidence>
<evidence type="ECO:0000313" key="8">
    <source>
        <dbReference type="Proteomes" id="UP000515349"/>
    </source>
</evidence>
<evidence type="ECO:0000313" key="9">
    <source>
        <dbReference type="Proteomes" id="UP000539710"/>
    </source>
</evidence>
<dbReference type="InterPro" id="IPR014710">
    <property type="entry name" value="RmlC-like_jellyroll"/>
</dbReference>
<evidence type="ECO:0000256" key="1">
    <source>
        <dbReference type="ARBA" id="ARBA00023015"/>
    </source>
</evidence>
<dbReference type="SUPFAM" id="SSF46785">
    <property type="entry name" value="Winged helix' DNA-binding domain"/>
    <property type="match status" value="1"/>
</dbReference>
<dbReference type="InterPro" id="IPR000595">
    <property type="entry name" value="cNMP-bd_dom"/>
</dbReference>
<dbReference type="PANTHER" id="PTHR24567">
    <property type="entry name" value="CRP FAMILY TRANSCRIPTIONAL REGULATORY PROTEIN"/>
    <property type="match status" value="1"/>
</dbReference>
<feature type="domain" description="HTH crp-type" evidence="5">
    <location>
        <begin position="131"/>
        <end position="198"/>
    </location>
</feature>
<dbReference type="Pfam" id="PF13545">
    <property type="entry name" value="HTH_Crp_2"/>
    <property type="match status" value="1"/>
</dbReference>
<dbReference type="InterPro" id="IPR050397">
    <property type="entry name" value="Env_Response_Regulators"/>
</dbReference>
<protein>
    <submittedName>
        <fullName evidence="7">Crp/Fnr family transcriptional regulator</fullName>
    </submittedName>
</protein>